<evidence type="ECO:0000256" key="1">
    <source>
        <dbReference type="SAM" id="Coils"/>
    </source>
</evidence>
<protein>
    <submittedName>
        <fullName evidence="3">Transcriptional regulator</fullName>
    </submittedName>
</protein>
<evidence type="ECO:0000256" key="2">
    <source>
        <dbReference type="SAM" id="MobiDB-lite"/>
    </source>
</evidence>
<dbReference type="EMBL" id="POUK01000005">
    <property type="protein sequence ID" value="PNF75701.1"/>
    <property type="molecule type" value="Genomic_DNA"/>
</dbReference>
<feature type="compositionally biased region" description="Polar residues" evidence="2">
    <location>
        <begin position="230"/>
        <end position="240"/>
    </location>
</feature>
<dbReference type="InterPro" id="IPR047725">
    <property type="entry name" value="AlgP_N"/>
</dbReference>
<sequence>MPAKKKSVNTPLHLLEQLANTLVDHLDKACQLALQDAEGTLGKLEKQRGKAQERLAKARTRLDEAGRAGRAKAQGKARTRIAELEELMALLQARQGEMLGYIAELKRDIAQSLHLAQGVRQVGDSAAQALQTRNSSAETAATSASARKPAARSSRAPAAAAKPAATRARPAKAPASKPAAKVEPEAAAPAAKPARSRPVASKPAVTSTPAATPKPATKKPAARKPAKSSGATTQAPRSSS</sequence>
<feature type="coiled-coil region" evidence="1">
    <location>
        <begin position="34"/>
        <end position="94"/>
    </location>
</feature>
<evidence type="ECO:0000313" key="3">
    <source>
        <dbReference type="EMBL" id="PNF75701.1"/>
    </source>
</evidence>
<dbReference type="AlphaFoldDB" id="A0A8E2U0S2"/>
<feature type="region of interest" description="Disordered" evidence="2">
    <location>
        <begin position="130"/>
        <end position="240"/>
    </location>
</feature>
<organism evidence="3 4">
    <name type="scientific">Stutzerimonas degradans</name>
    <dbReference type="NCBI Taxonomy" id="2968968"/>
    <lineage>
        <taxon>Bacteria</taxon>
        <taxon>Pseudomonadati</taxon>
        <taxon>Pseudomonadota</taxon>
        <taxon>Gammaproteobacteria</taxon>
        <taxon>Pseudomonadales</taxon>
        <taxon>Pseudomonadaceae</taxon>
        <taxon>Stutzerimonas</taxon>
    </lineage>
</organism>
<dbReference type="NCBIfam" id="NF038178">
    <property type="entry name" value="AlgP_Nterm"/>
    <property type="match status" value="1"/>
</dbReference>
<dbReference type="Proteomes" id="UP000235881">
    <property type="component" value="Unassembled WGS sequence"/>
</dbReference>
<evidence type="ECO:0000313" key="4">
    <source>
        <dbReference type="Proteomes" id="UP000235881"/>
    </source>
</evidence>
<accession>A0A8E2U0S2</accession>
<reference evidence="3 4" key="1">
    <citation type="submission" date="2018-01" db="EMBL/GenBank/DDBJ databases">
        <title>Denitrification phenotypes of diverse strains of Pseudomonas stutzeri.</title>
        <authorList>
            <person name="Milligan D.A."/>
            <person name="Bergaust L."/>
            <person name="Bakken L.R."/>
            <person name="Frostegard A."/>
        </authorList>
    </citation>
    <scope>NUCLEOTIDE SEQUENCE [LARGE SCALE GENOMIC DNA]</scope>
    <source>
        <strain evidence="3 4">DSM 50238</strain>
    </source>
</reference>
<proteinExistence type="predicted"/>
<feature type="compositionally biased region" description="Basic residues" evidence="2">
    <location>
        <begin position="216"/>
        <end position="226"/>
    </location>
</feature>
<gene>
    <name evidence="3" type="ORF">CXK95_13945</name>
</gene>
<feature type="compositionally biased region" description="Low complexity" evidence="2">
    <location>
        <begin position="135"/>
        <end position="215"/>
    </location>
</feature>
<comment type="caution">
    <text evidence="3">The sequence shown here is derived from an EMBL/GenBank/DDBJ whole genome shotgun (WGS) entry which is preliminary data.</text>
</comment>
<keyword evidence="1" id="KW-0175">Coiled coil</keyword>
<dbReference type="RefSeq" id="WP_102829018.1">
    <property type="nucleotide sequence ID" value="NZ_CP065721.1"/>
</dbReference>
<keyword evidence="4" id="KW-1185">Reference proteome</keyword>
<name>A0A8E2U0S2_9GAMM</name>